<dbReference type="GO" id="GO:0008320">
    <property type="term" value="F:protein transmembrane transporter activity"/>
    <property type="evidence" value="ECO:0007669"/>
    <property type="project" value="TreeGrafter"/>
</dbReference>
<reference evidence="6 7" key="1">
    <citation type="submission" date="2024-03" db="EMBL/GenBank/DDBJ databases">
        <authorList>
            <person name="Martinez-Hernandez J."/>
        </authorList>
    </citation>
    <scope>NUCLEOTIDE SEQUENCE [LARGE SCALE GENOMIC DNA]</scope>
</reference>
<dbReference type="PANTHER" id="PTHR14110">
    <property type="entry name" value="MITOCHONDRIAL IMPORT INNER MEMBRANE TRANSLOCASE SUBUNIT TIM22"/>
    <property type="match status" value="1"/>
</dbReference>
<dbReference type="Pfam" id="PF02466">
    <property type="entry name" value="Tim17"/>
    <property type="match status" value="1"/>
</dbReference>
<dbReference type="PANTHER" id="PTHR14110:SF5">
    <property type="entry name" value="OUTER ENVELOPE PORE PROTEIN 16-4, CHLOROPLASTIC"/>
    <property type="match status" value="1"/>
</dbReference>
<dbReference type="AlphaFoldDB" id="A0AAV1VTR0"/>
<accession>A0AAV1VTR0</accession>
<keyword evidence="3 5" id="KW-1133">Transmembrane helix</keyword>
<dbReference type="Proteomes" id="UP001497480">
    <property type="component" value="Unassembled WGS sequence"/>
</dbReference>
<dbReference type="GO" id="GO:0030943">
    <property type="term" value="F:mitochondrion targeting sequence binding"/>
    <property type="evidence" value="ECO:0007669"/>
    <property type="project" value="TreeGrafter"/>
</dbReference>
<organism evidence="6 7">
    <name type="scientific">Lupinus luteus</name>
    <name type="common">European yellow lupine</name>
    <dbReference type="NCBI Taxonomy" id="3873"/>
    <lineage>
        <taxon>Eukaryota</taxon>
        <taxon>Viridiplantae</taxon>
        <taxon>Streptophyta</taxon>
        <taxon>Embryophyta</taxon>
        <taxon>Tracheophyta</taxon>
        <taxon>Spermatophyta</taxon>
        <taxon>Magnoliopsida</taxon>
        <taxon>eudicotyledons</taxon>
        <taxon>Gunneridae</taxon>
        <taxon>Pentapetalae</taxon>
        <taxon>rosids</taxon>
        <taxon>fabids</taxon>
        <taxon>Fabales</taxon>
        <taxon>Fabaceae</taxon>
        <taxon>Papilionoideae</taxon>
        <taxon>50 kb inversion clade</taxon>
        <taxon>genistoids sensu lato</taxon>
        <taxon>core genistoids</taxon>
        <taxon>Genisteae</taxon>
        <taxon>Lupinus</taxon>
    </lineage>
</organism>
<evidence type="ECO:0000256" key="1">
    <source>
        <dbReference type="ARBA" id="ARBA00004141"/>
    </source>
</evidence>
<evidence type="ECO:0000256" key="3">
    <source>
        <dbReference type="ARBA" id="ARBA00022989"/>
    </source>
</evidence>
<keyword evidence="4 5" id="KW-0472">Membrane</keyword>
<sequence>MKMEDDLDSVPCSSLAVESSIRVATAGAIWGCCLGPYQANQRGLKGMDKALFVANATGKFGLKCGFIAGVFSVTRCALRRHRGQQDWVNGFIAGGITGAAVAVASRNRSQVIGMATIVSVFCGAVDYARTA</sequence>
<comment type="caution">
    <text evidence="6">The sequence shown here is derived from an EMBL/GenBank/DDBJ whole genome shotgun (WGS) entry which is preliminary data.</text>
</comment>
<comment type="subcellular location">
    <subcellularLocation>
        <location evidence="1">Membrane</location>
        <topology evidence="1">Multi-pass membrane protein</topology>
    </subcellularLocation>
</comment>
<gene>
    <name evidence="6" type="ORF">LLUT_LOCUS1316</name>
</gene>
<dbReference type="GO" id="GO:0042721">
    <property type="term" value="C:TIM22 mitochondrial import inner membrane insertion complex"/>
    <property type="evidence" value="ECO:0007669"/>
    <property type="project" value="InterPro"/>
</dbReference>
<dbReference type="EMBL" id="CAXHTB010000001">
    <property type="protein sequence ID" value="CAL0300256.1"/>
    <property type="molecule type" value="Genomic_DNA"/>
</dbReference>
<name>A0AAV1VTR0_LUPLU</name>
<evidence type="ECO:0000256" key="2">
    <source>
        <dbReference type="ARBA" id="ARBA00022692"/>
    </source>
</evidence>
<dbReference type="GO" id="GO:0045039">
    <property type="term" value="P:protein insertion into mitochondrial inner membrane"/>
    <property type="evidence" value="ECO:0007669"/>
    <property type="project" value="InterPro"/>
</dbReference>
<evidence type="ECO:0000256" key="4">
    <source>
        <dbReference type="ARBA" id="ARBA00023136"/>
    </source>
</evidence>
<evidence type="ECO:0000256" key="5">
    <source>
        <dbReference type="SAM" id="Phobius"/>
    </source>
</evidence>
<dbReference type="InterPro" id="IPR039175">
    <property type="entry name" value="TIM22"/>
</dbReference>
<evidence type="ECO:0000313" key="7">
    <source>
        <dbReference type="Proteomes" id="UP001497480"/>
    </source>
</evidence>
<evidence type="ECO:0000313" key="6">
    <source>
        <dbReference type="EMBL" id="CAL0300256.1"/>
    </source>
</evidence>
<feature type="transmembrane region" description="Helical" evidence="5">
    <location>
        <begin position="111"/>
        <end position="128"/>
    </location>
</feature>
<keyword evidence="2 5" id="KW-0812">Transmembrane</keyword>
<keyword evidence="7" id="KW-1185">Reference proteome</keyword>
<feature type="transmembrane region" description="Helical" evidence="5">
    <location>
        <begin position="87"/>
        <end position="105"/>
    </location>
</feature>
<protein>
    <submittedName>
        <fullName evidence="6">Uncharacterized protein</fullName>
    </submittedName>
</protein>
<proteinExistence type="predicted"/>